<evidence type="ECO:0000256" key="2">
    <source>
        <dbReference type="SAM" id="Phobius"/>
    </source>
</evidence>
<name>A0A3N6LRA9_NATCH</name>
<keyword evidence="2" id="KW-0472">Membrane</keyword>
<feature type="compositionally biased region" description="Basic and acidic residues" evidence="1">
    <location>
        <begin position="72"/>
        <end position="88"/>
    </location>
</feature>
<dbReference type="EMBL" id="REGA01000017">
    <property type="protein sequence ID" value="RQG92243.1"/>
    <property type="molecule type" value="Genomic_DNA"/>
</dbReference>
<evidence type="ECO:0000256" key="1">
    <source>
        <dbReference type="SAM" id="MobiDB-lite"/>
    </source>
</evidence>
<comment type="caution">
    <text evidence="3">The sequence shown here is derived from an EMBL/GenBank/DDBJ whole genome shotgun (WGS) entry which is preliminary data.</text>
</comment>
<proteinExistence type="predicted"/>
<evidence type="ECO:0000313" key="4">
    <source>
        <dbReference type="Proteomes" id="UP000282323"/>
    </source>
</evidence>
<dbReference type="Proteomes" id="UP000282323">
    <property type="component" value="Unassembled WGS sequence"/>
</dbReference>
<gene>
    <name evidence="3" type="ORF">EA473_17180</name>
</gene>
<accession>A0A3N6LRA9</accession>
<keyword evidence="2" id="KW-1133">Transmembrane helix</keyword>
<dbReference type="RefSeq" id="WP_124196815.1">
    <property type="nucleotide sequence ID" value="NZ_REGA01000017.1"/>
</dbReference>
<dbReference type="AlphaFoldDB" id="A0A3N6LRA9"/>
<feature type="compositionally biased region" description="Basic and acidic residues" evidence="1">
    <location>
        <begin position="44"/>
        <end position="55"/>
    </location>
</feature>
<keyword evidence="4" id="KW-1185">Reference proteome</keyword>
<keyword evidence="2" id="KW-0812">Transmembrane</keyword>
<reference evidence="3 4" key="1">
    <citation type="submission" date="2018-10" db="EMBL/GenBank/DDBJ databases">
        <title>Natrarchaeobius chitinivorans gen. nov., sp. nov., and Natrarchaeobius haloalkaliphilus sp. nov., alkaliphilic, chitin-utilizing haloarchaea from hypersaline alkaline lakes.</title>
        <authorList>
            <person name="Sorokin D.Y."/>
            <person name="Elcheninov A.G."/>
            <person name="Kostrikina N.A."/>
            <person name="Bale N.J."/>
            <person name="Sinninghe Damste J.S."/>
            <person name="Khijniak T.V."/>
            <person name="Kublanov I.V."/>
            <person name="Toshchakov S.V."/>
        </authorList>
    </citation>
    <scope>NUCLEOTIDE SEQUENCE [LARGE SCALE GENOMIC DNA]</scope>
    <source>
        <strain evidence="3 4">AArcht4T</strain>
    </source>
</reference>
<feature type="transmembrane region" description="Helical" evidence="2">
    <location>
        <begin position="182"/>
        <end position="201"/>
    </location>
</feature>
<feature type="transmembrane region" description="Helical" evidence="2">
    <location>
        <begin position="106"/>
        <end position="124"/>
    </location>
</feature>
<feature type="region of interest" description="Disordered" evidence="1">
    <location>
        <begin position="1"/>
        <end position="88"/>
    </location>
</feature>
<evidence type="ECO:0000313" key="3">
    <source>
        <dbReference type="EMBL" id="RQG92243.1"/>
    </source>
</evidence>
<sequence>MGERSDELTESRETDGPSTEDLLAETDRLISGSEADGGSAGRVDQTDRSARRSDSAADETSDESGSWWPFSRGDETDADHTAEPDSGRLARLRPNRSAREYFSPKAFLAVLVLAGTGLFVGSAVLPLGGLGRIVGLLAVTFLLGLLTSKRRYLETSVAGASAGAISMVFFSLPLLIVGSGRTGLAVGAALGLVVSVFGYYFGRDLRNGLVRDIE</sequence>
<feature type="compositionally biased region" description="Basic and acidic residues" evidence="1">
    <location>
        <begin position="1"/>
        <end position="15"/>
    </location>
</feature>
<protein>
    <submittedName>
        <fullName evidence="3">DUF456 domain-containing protein</fullName>
    </submittedName>
</protein>
<feature type="transmembrane region" description="Helical" evidence="2">
    <location>
        <begin position="155"/>
        <end position="176"/>
    </location>
</feature>
<organism evidence="3 4">
    <name type="scientific">Natrarchaeobius chitinivorans</name>
    <dbReference type="NCBI Taxonomy" id="1679083"/>
    <lineage>
        <taxon>Archaea</taxon>
        <taxon>Methanobacteriati</taxon>
        <taxon>Methanobacteriota</taxon>
        <taxon>Stenosarchaea group</taxon>
        <taxon>Halobacteria</taxon>
        <taxon>Halobacteriales</taxon>
        <taxon>Natrialbaceae</taxon>
        <taxon>Natrarchaeobius</taxon>
    </lineage>
</organism>
<feature type="transmembrane region" description="Helical" evidence="2">
    <location>
        <begin position="130"/>
        <end position="148"/>
    </location>
</feature>
<dbReference type="OrthoDB" id="242095at2157"/>